<accession>A0A1A9UTU4</accession>
<organism evidence="1 2">
    <name type="scientific">Glossina austeni</name>
    <name type="common">Savannah tsetse fly</name>
    <dbReference type="NCBI Taxonomy" id="7395"/>
    <lineage>
        <taxon>Eukaryota</taxon>
        <taxon>Metazoa</taxon>
        <taxon>Ecdysozoa</taxon>
        <taxon>Arthropoda</taxon>
        <taxon>Hexapoda</taxon>
        <taxon>Insecta</taxon>
        <taxon>Pterygota</taxon>
        <taxon>Neoptera</taxon>
        <taxon>Endopterygota</taxon>
        <taxon>Diptera</taxon>
        <taxon>Brachycera</taxon>
        <taxon>Muscomorpha</taxon>
        <taxon>Hippoboscoidea</taxon>
        <taxon>Glossinidae</taxon>
        <taxon>Glossina</taxon>
    </lineage>
</organism>
<dbReference type="Proteomes" id="UP000078200">
    <property type="component" value="Unassembled WGS sequence"/>
</dbReference>
<evidence type="ECO:0000313" key="2">
    <source>
        <dbReference type="Proteomes" id="UP000078200"/>
    </source>
</evidence>
<protein>
    <submittedName>
        <fullName evidence="1">Uncharacterized protein</fullName>
    </submittedName>
</protein>
<dbReference type="AlphaFoldDB" id="A0A1A9UTU4"/>
<reference evidence="1" key="1">
    <citation type="submission" date="2020-05" db="UniProtKB">
        <authorList>
            <consortium name="EnsemblMetazoa"/>
        </authorList>
    </citation>
    <scope>IDENTIFICATION</scope>
    <source>
        <strain evidence="1">TTRI</strain>
    </source>
</reference>
<dbReference type="EnsemblMetazoa" id="GAUT015062-RA">
    <property type="protein sequence ID" value="GAUT015062-PA"/>
    <property type="gene ID" value="GAUT015062"/>
</dbReference>
<sequence length="138" mass="15442">MRENDNEASGDLFAKNLLPMINIHLASSPAITSTLYCVCHSFRKTKALFKSSRLPENGAKGLKAEALEFESQENANFCRQNLSVVLKIPLPNNWKTISNCLKLNNRQTNRIERFSGYAKAMLRLDGMTLILEGVGLLI</sequence>
<proteinExistence type="predicted"/>
<keyword evidence="2" id="KW-1185">Reference proteome</keyword>
<name>A0A1A9UTU4_GLOAU</name>
<dbReference type="VEuPathDB" id="VectorBase:GAUT015062"/>
<evidence type="ECO:0000313" key="1">
    <source>
        <dbReference type="EnsemblMetazoa" id="GAUT015062-PA"/>
    </source>
</evidence>